<reference evidence="6 7" key="1">
    <citation type="journal article" date="2009" name="Appl. Environ. Microbiol.">
        <title>Three genomes from the phylum Acidobacteria provide insight into the lifestyles of these microorganisms in soils.</title>
        <authorList>
            <person name="Ward N.L."/>
            <person name="Challacombe J.F."/>
            <person name="Janssen P.H."/>
            <person name="Henrissat B."/>
            <person name="Coutinho P.M."/>
            <person name="Wu M."/>
            <person name="Xie G."/>
            <person name="Haft D.H."/>
            <person name="Sait M."/>
            <person name="Badger J."/>
            <person name="Barabote R.D."/>
            <person name="Bradley B."/>
            <person name="Brettin T.S."/>
            <person name="Brinkac L.M."/>
            <person name="Bruce D."/>
            <person name="Creasy T."/>
            <person name="Daugherty S.C."/>
            <person name="Davidsen T.M."/>
            <person name="DeBoy R.T."/>
            <person name="Detter J.C."/>
            <person name="Dodson R.J."/>
            <person name="Durkin A.S."/>
            <person name="Ganapathy A."/>
            <person name="Gwinn-Giglio M."/>
            <person name="Han C.S."/>
            <person name="Khouri H."/>
            <person name="Kiss H."/>
            <person name="Kothari S.P."/>
            <person name="Madupu R."/>
            <person name="Nelson K.E."/>
            <person name="Nelson W.C."/>
            <person name="Paulsen I."/>
            <person name="Penn K."/>
            <person name="Ren Q."/>
            <person name="Rosovitz M.J."/>
            <person name="Selengut J.D."/>
            <person name="Shrivastava S."/>
            <person name="Sullivan S.A."/>
            <person name="Tapia R."/>
            <person name="Thompson L.S."/>
            <person name="Watkins K.L."/>
            <person name="Yang Q."/>
            <person name="Yu C."/>
            <person name="Zafar N."/>
            <person name="Zhou L."/>
            <person name="Kuske C.R."/>
        </authorList>
    </citation>
    <scope>NUCLEOTIDE SEQUENCE [LARGE SCALE GENOMIC DNA]</scope>
    <source>
        <strain evidence="6 7">Ellin345</strain>
    </source>
</reference>
<dbReference type="Gene3D" id="3.40.1190.20">
    <property type="match status" value="1"/>
</dbReference>
<evidence type="ECO:0000313" key="7">
    <source>
        <dbReference type="Proteomes" id="UP000002432"/>
    </source>
</evidence>
<evidence type="ECO:0000256" key="2">
    <source>
        <dbReference type="ARBA" id="ARBA00022679"/>
    </source>
</evidence>
<comment type="similarity">
    <text evidence="1 4">Belongs to the carbohydrate kinase PfkB family.</text>
</comment>
<dbReference type="SUPFAM" id="SSF53613">
    <property type="entry name" value="Ribokinase-like"/>
    <property type="match status" value="1"/>
</dbReference>
<protein>
    <submittedName>
        <fullName evidence="6">Sugar kinase, ribokinase family</fullName>
    </submittedName>
</protein>
<dbReference type="CDD" id="cd01166">
    <property type="entry name" value="KdgK"/>
    <property type="match status" value="1"/>
</dbReference>
<dbReference type="STRING" id="204669.Acid345_0660"/>
<dbReference type="EnsemblBacteria" id="ABF39665">
    <property type="protein sequence ID" value="ABF39665"/>
    <property type="gene ID" value="Acid345_0660"/>
</dbReference>
<dbReference type="GO" id="GO:0008865">
    <property type="term" value="F:fructokinase activity"/>
    <property type="evidence" value="ECO:0007669"/>
    <property type="project" value="UniProtKB-ARBA"/>
</dbReference>
<evidence type="ECO:0000256" key="3">
    <source>
        <dbReference type="ARBA" id="ARBA00022777"/>
    </source>
</evidence>
<dbReference type="EMBL" id="CP000360">
    <property type="protein sequence ID" value="ABF39665.1"/>
    <property type="molecule type" value="Genomic_DNA"/>
</dbReference>
<dbReference type="InterPro" id="IPR011611">
    <property type="entry name" value="PfkB_dom"/>
</dbReference>
<dbReference type="PRINTS" id="PR00990">
    <property type="entry name" value="RIBOKINASE"/>
</dbReference>
<dbReference type="OrthoDB" id="9813569at2"/>
<dbReference type="InterPro" id="IPR002173">
    <property type="entry name" value="Carboh/pur_kinase_PfkB_CS"/>
</dbReference>
<dbReference type="InterPro" id="IPR029056">
    <property type="entry name" value="Ribokinase-like"/>
</dbReference>
<dbReference type="GO" id="GO:0006000">
    <property type="term" value="P:fructose metabolic process"/>
    <property type="evidence" value="ECO:0007669"/>
    <property type="project" value="UniProtKB-ARBA"/>
</dbReference>
<dbReference type="Pfam" id="PF00294">
    <property type="entry name" value="PfkB"/>
    <property type="match status" value="1"/>
</dbReference>
<evidence type="ECO:0000313" key="6">
    <source>
        <dbReference type="EMBL" id="ABF39665.1"/>
    </source>
</evidence>
<accession>Q1ITY5</accession>
<sequence>MALDIAVVGEINLDLILYGLPQEMPLERELLATNFRQTLGSSSAILAHNLSTLGTRVGFTTCVGPDPMGQIALEYLRSAGVDLSHLISSQTTTGVTLLLPHDRDRHILTFPGTMFELKYDHLDLPFLKSASHFHMSSLYLHRGLLPDAGRLFREMKAAGLTTSLDTNDDPDDTWLLLDEIFPHVDIFLPNRQEACRIAQTNDVSEAINRLAERVPMLVVKLGADGALLRKGKEEIRAAGEKVTVVDTVGAGDSFDSGFLHQFLRGAHLQDCLKFGNRTAAYSTTAAGGVEAFRDEKRRKEFLG</sequence>
<dbReference type="HOGENOM" id="CLU_027634_6_0_0"/>
<dbReference type="PANTHER" id="PTHR43085:SF57">
    <property type="entry name" value="CARBOHYDRATE KINASE PFKB DOMAIN-CONTAINING PROTEIN"/>
    <property type="match status" value="1"/>
</dbReference>
<gene>
    <name evidence="6" type="ordered locus">Acid345_0660</name>
</gene>
<feature type="domain" description="Carbohydrate kinase PfkB" evidence="5">
    <location>
        <begin position="4"/>
        <end position="289"/>
    </location>
</feature>
<dbReference type="eggNOG" id="COG0524">
    <property type="taxonomic scope" value="Bacteria"/>
</dbReference>
<dbReference type="PROSITE" id="PS00584">
    <property type="entry name" value="PFKB_KINASES_2"/>
    <property type="match status" value="1"/>
</dbReference>
<name>Q1ITY5_KORVE</name>
<dbReference type="RefSeq" id="WP_011521467.1">
    <property type="nucleotide sequence ID" value="NC_008009.1"/>
</dbReference>
<evidence type="ECO:0000256" key="4">
    <source>
        <dbReference type="RuleBase" id="RU003704"/>
    </source>
</evidence>
<dbReference type="PANTHER" id="PTHR43085">
    <property type="entry name" value="HEXOKINASE FAMILY MEMBER"/>
    <property type="match status" value="1"/>
</dbReference>
<keyword evidence="3 4" id="KW-0418">Kinase</keyword>
<evidence type="ECO:0000256" key="1">
    <source>
        <dbReference type="ARBA" id="ARBA00010688"/>
    </source>
</evidence>
<dbReference type="KEGG" id="aba:Acid345_0660"/>
<organism evidence="6 7">
    <name type="scientific">Koribacter versatilis (strain Ellin345)</name>
    <dbReference type="NCBI Taxonomy" id="204669"/>
    <lineage>
        <taxon>Bacteria</taxon>
        <taxon>Pseudomonadati</taxon>
        <taxon>Acidobacteriota</taxon>
        <taxon>Terriglobia</taxon>
        <taxon>Terriglobales</taxon>
        <taxon>Candidatus Korobacteraceae</taxon>
        <taxon>Candidatus Korobacter</taxon>
    </lineage>
</organism>
<proteinExistence type="inferred from homology"/>
<dbReference type="InterPro" id="IPR050306">
    <property type="entry name" value="PfkB_Carbo_kinase"/>
</dbReference>
<dbReference type="AlphaFoldDB" id="Q1ITY5"/>
<keyword evidence="2 4" id="KW-0808">Transferase</keyword>
<dbReference type="Proteomes" id="UP000002432">
    <property type="component" value="Chromosome"/>
</dbReference>
<evidence type="ECO:0000259" key="5">
    <source>
        <dbReference type="Pfam" id="PF00294"/>
    </source>
</evidence>
<keyword evidence="7" id="KW-1185">Reference proteome</keyword>
<dbReference type="InterPro" id="IPR002139">
    <property type="entry name" value="Ribo/fructo_kinase"/>
</dbReference>